<dbReference type="AlphaFoldDB" id="A0A1M7ZPJ8"/>
<dbReference type="InterPro" id="IPR006083">
    <property type="entry name" value="PRK/URK"/>
</dbReference>
<organism evidence="2 3">
    <name type="scientific">Pseudoxanthobacter soli DSM 19599</name>
    <dbReference type="NCBI Taxonomy" id="1123029"/>
    <lineage>
        <taxon>Bacteria</taxon>
        <taxon>Pseudomonadati</taxon>
        <taxon>Pseudomonadota</taxon>
        <taxon>Alphaproteobacteria</taxon>
        <taxon>Hyphomicrobiales</taxon>
        <taxon>Segnochrobactraceae</taxon>
        <taxon>Pseudoxanthobacter</taxon>
    </lineage>
</organism>
<evidence type="ECO:0000259" key="1">
    <source>
        <dbReference type="Pfam" id="PF00485"/>
    </source>
</evidence>
<keyword evidence="2" id="KW-0418">Kinase</keyword>
<dbReference type="PANTHER" id="PTHR10285">
    <property type="entry name" value="URIDINE KINASE"/>
    <property type="match status" value="1"/>
</dbReference>
<dbReference type="EMBL" id="FRXO01000008">
    <property type="protein sequence ID" value="SHO66797.1"/>
    <property type="molecule type" value="Genomic_DNA"/>
</dbReference>
<dbReference type="GO" id="GO:0016301">
    <property type="term" value="F:kinase activity"/>
    <property type="evidence" value="ECO:0007669"/>
    <property type="project" value="UniProtKB-KW"/>
</dbReference>
<keyword evidence="2" id="KW-0808">Transferase</keyword>
<dbReference type="InterPro" id="IPR027417">
    <property type="entry name" value="P-loop_NTPase"/>
</dbReference>
<dbReference type="OrthoDB" id="3192509at2"/>
<feature type="domain" description="Phosphoribulokinase/uridine kinase" evidence="1">
    <location>
        <begin position="26"/>
        <end position="161"/>
    </location>
</feature>
<dbReference type="GO" id="GO:0005524">
    <property type="term" value="F:ATP binding"/>
    <property type="evidence" value="ECO:0007669"/>
    <property type="project" value="InterPro"/>
</dbReference>
<dbReference type="SUPFAM" id="SSF52540">
    <property type="entry name" value="P-loop containing nucleoside triphosphate hydrolases"/>
    <property type="match status" value="1"/>
</dbReference>
<accession>A0A1M7ZPJ8</accession>
<name>A0A1M7ZPJ8_9HYPH</name>
<proteinExistence type="predicted"/>
<dbReference type="Pfam" id="PF00485">
    <property type="entry name" value="PRK"/>
    <property type="match status" value="1"/>
</dbReference>
<reference evidence="2 3" key="1">
    <citation type="submission" date="2016-12" db="EMBL/GenBank/DDBJ databases">
        <authorList>
            <person name="Song W.-J."/>
            <person name="Kurnit D.M."/>
        </authorList>
    </citation>
    <scope>NUCLEOTIDE SEQUENCE [LARGE SCALE GENOMIC DNA]</scope>
    <source>
        <strain evidence="2 3">DSM 19599</strain>
    </source>
</reference>
<sequence>MMTGTSIDFEGLAALAAKPRPGRFLVAVAGAPGSGKSTLAERLVERLDAAEPGCAAVLPMDGYHFDDRVLVPRGLRPRKGAPETFDVGGLRHMLIRLRENAEDEIAVPVFDRDLEIARAGARLIPRSVRIIVVEGNYLLLDRAPWSGLRDLFDATVMIAAPEAVLRQRLEARWQAYDLSPDEIAAKLETNDLPNGRLIMAGSVAPDYVLHSG</sequence>
<keyword evidence="3" id="KW-1185">Reference proteome</keyword>
<dbReference type="NCBIfam" id="NF006746">
    <property type="entry name" value="PRK09270.1-5"/>
    <property type="match status" value="1"/>
</dbReference>
<protein>
    <submittedName>
        <fullName evidence="2">Panthothenate kinase</fullName>
    </submittedName>
</protein>
<dbReference type="Proteomes" id="UP000186406">
    <property type="component" value="Unassembled WGS sequence"/>
</dbReference>
<evidence type="ECO:0000313" key="3">
    <source>
        <dbReference type="Proteomes" id="UP000186406"/>
    </source>
</evidence>
<gene>
    <name evidence="2" type="ORF">SAMN02745172_03456</name>
</gene>
<dbReference type="Gene3D" id="3.40.50.300">
    <property type="entry name" value="P-loop containing nucleotide triphosphate hydrolases"/>
    <property type="match status" value="1"/>
</dbReference>
<evidence type="ECO:0000313" key="2">
    <source>
        <dbReference type="EMBL" id="SHO66797.1"/>
    </source>
</evidence>
<dbReference type="STRING" id="1123029.SAMN02745172_03456"/>